<evidence type="ECO:0000256" key="1">
    <source>
        <dbReference type="ARBA" id="ARBA00006530"/>
    </source>
</evidence>
<proteinExistence type="inferred from homology"/>
<evidence type="ECO:0000259" key="8">
    <source>
        <dbReference type="Pfam" id="PF13439"/>
    </source>
</evidence>
<dbReference type="InterPro" id="IPR044161">
    <property type="entry name" value="SPS"/>
</dbReference>
<dbReference type="CDD" id="cd03800">
    <property type="entry name" value="GT4_sucrose_synthase"/>
    <property type="match status" value="1"/>
</dbReference>
<keyword evidence="9" id="KW-0378">Hydrolase</keyword>
<dbReference type="NCBIfam" id="TIGR02472">
    <property type="entry name" value="sucr_P_syn_N"/>
    <property type="match status" value="1"/>
</dbReference>
<dbReference type="PANTHER" id="PTHR46039:SF5">
    <property type="entry name" value="SUCROSE-PHOSPHATE SYNTHASE 3-RELATED"/>
    <property type="match status" value="1"/>
</dbReference>
<evidence type="ECO:0000256" key="3">
    <source>
        <dbReference type="ARBA" id="ARBA00022676"/>
    </source>
</evidence>
<evidence type="ECO:0000256" key="4">
    <source>
        <dbReference type="ARBA" id="ARBA00022679"/>
    </source>
</evidence>
<dbReference type="InterPro" id="IPR006379">
    <property type="entry name" value="HAD-SF_hydro_IIB"/>
</dbReference>
<dbReference type="Gene3D" id="3.40.50.2000">
    <property type="entry name" value="Glycogen Phosphorylase B"/>
    <property type="match status" value="2"/>
</dbReference>
<name>A0A6M0K643_9GAMM</name>
<dbReference type="GO" id="GO:0046524">
    <property type="term" value="F:sucrose-phosphate synthase activity"/>
    <property type="evidence" value="ECO:0007669"/>
    <property type="project" value="UniProtKB-EC"/>
</dbReference>
<evidence type="ECO:0000256" key="5">
    <source>
        <dbReference type="ARBA" id="ARBA00047471"/>
    </source>
</evidence>
<dbReference type="EC" id="2.4.1.14" evidence="2"/>
<dbReference type="InterPro" id="IPR028098">
    <property type="entry name" value="Glyco_trans_4-like_N"/>
</dbReference>
<feature type="domain" description="Glycosyl transferase family 1" evidence="6">
    <location>
        <begin position="245"/>
        <end position="416"/>
    </location>
</feature>
<feature type="domain" description="Sucrose phosphatase-like" evidence="7">
    <location>
        <begin position="462"/>
        <end position="698"/>
    </location>
</feature>
<evidence type="ECO:0000256" key="2">
    <source>
        <dbReference type="ARBA" id="ARBA00012536"/>
    </source>
</evidence>
<evidence type="ECO:0000259" key="6">
    <source>
        <dbReference type="Pfam" id="PF00534"/>
    </source>
</evidence>
<dbReference type="InterPro" id="IPR001296">
    <property type="entry name" value="Glyco_trans_1"/>
</dbReference>
<dbReference type="SUPFAM" id="SSF56784">
    <property type="entry name" value="HAD-like"/>
    <property type="match status" value="1"/>
</dbReference>
<feature type="domain" description="Glycosyltransferase subfamily 4-like N-terminal" evidence="8">
    <location>
        <begin position="26"/>
        <end position="221"/>
    </location>
</feature>
<dbReference type="InterPro" id="IPR012822">
    <property type="entry name" value="SucroseP_synth_GlycoTrfase_dom"/>
</dbReference>
<dbReference type="Pfam" id="PF00534">
    <property type="entry name" value="Glycos_transf_1"/>
    <property type="match status" value="1"/>
</dbReference>
<dbReference type="PANTHER" id="PTHR46039">
    <property type="entry name" value="SUCROSE-PHOSPHATE SYNTHASE 3-RELATED"/>
    <property type="match status" value="1"/>
</dbReference>
<dbReference type="NCBIfam" id="TIGR01484">
    <property type="entry name" value="HAD-SF-IIB"/>
    <property type="match status" value="1"/>
</dbReference>
<organism evidence="9 10">
    <name type="scientific">Thiorhodococcus minor</name>
    <dbReference type="NCBI Taxonomy" id="57489"/>
    <lineage>
        <taxon>Bacteria</taxon>
        <taxon>Pseudomonadati</taxon>
        <taxon>Pseudomonadota</taxon>
        <taxon>Gammaproteobacteria</taxon>
        <taxon>Chromatiales</taxon>
        <taxon>Chromatiaceae</taxon>
        <taxon>Thiorhodococcus</taxon>
    </lineage>
</organism>
<reference evidence="9 10" key="1">
    <citation type="submission" date="2020-02" db="EMBL/GenBank/DDBJ databases">
        <title>Genome sequences of Thiorhodococcus mannitoliphagus and Thiorhodococcus minor, purple sulfur photosynthetic bacteria in the gammaproteobacterial family, Chromatiaceae.</title>
        <authorList>
            <person name="Aviles F.A."/>
            <person name="Meyer T.E."/>
            <person name="Kyndt J.A."/>
        </authorList>
    </citation>
    <scope>NUCLEOTIDE SEQUENCE [LARGE SCALE GENOMIC DNA]</scope>
    <source>
        <strain evidence="9 10">DSM 11518</strain>
    </source>
</reference>
<sequence>MYILLLSTHGLIRGHDLELGRDADTGGQTKYVADLARALGEREDVSQVDLVTRRVVDPAVSPDYAERIEPLSKKARIVRIDAGPEEYVPKEQLWDHLDSFVDNLAAFLHEEGHWPDIVHSHYADAGYVGVRLASLIGAPLVHTGHSLGRDKRQRLLAAGLDSDEIDARYNMLRRIDAEEAVLASAELVITSTHNEIEEQYGLYDYYIPERMRVIPPGTDLKQFRPPSPKEKIPFAKEVERFLDAPRKPLILALSRADHRKNIVALVEAYGECPELQERANLLIVAGNRDDIRDLDEGARTVLTDLLITIDAYDLYGKIAMPKHHSAEEVPAIYRLAAQSQGIFINPALTEPFGLTLLEGAATGLPLVATENGGPVDIIGNCENGLLVDPLDRGQIADALLEILDDADTWQAFSERGLAGVRKHYSWEAHAATYRSLLSPLTEKTEQIPDTPPMRRAMVYRDRALFTDLDQSLLGDQEGVEQFVEMMRRSKRCSNFGIATGRRLDSLLAELKKHGIPVPDVLITSLGTEIHYTTRLVPDDYWNDHVDHLWKPRAVRRALADVPGLVPQGKTEQSRFKISYHYDPSIAPSVDEISTLLRTRELTVNVIHAFGQFLDIVPARASKGLAVRYVAHRFGIPLEHVLVVGGSGADEDMMRGNTLAVVVANRHHEELSQLSEIDNIFFAQQAHAKGILEAIDHYDFFRSCRVPVPSETEEPAPVDET</sequence>
<dbReference type="RefSeq" id="WP_164454560.1">
    <property type="nucleotide sequence ID" value="NZ_JAAIJQ010000072.1"/>
</dbReference>
<evidence type="ECO:0000259" key="7">
    <source>
        <dbReference type="Pfam" id="PF05116"/>
    </source>
</evidence>
<dbReference type="GO" id="GO:0016791">
    <property type="term" value="F:phosphatase activity"/>
    <property type="evidence" value="ECO:0007669"/>
    <property type="project" value="UniProtKB-ARBA"/>
</dbReference>
<dbReference type="Pfam" id="PF05116">
    <property type="entry name" value="S6PP"/>
    <property type="match status" value="1"/>
</dbReference>
<comment type="similarity">
    <text evidence="1">Belongs to the glycosyltransferase 1 family.</text>
</comment>
<dbReference type="Gene3D" id="3.40.50.1000">
    <property type="entry name" value="HAD superfamily/HAD-like"/>
    <property type="match status" value="1"/>
</dbReference>
<dbReference type="SUPFAM" id="SSF53756">
    <property type="entry name" value="UDP-Glycosyltransferase/glycogen phosphorylase"/>
    <property type="match status" value="1"/>
</dbReference>
<keyword evidence="3" id="KW-0328">Glycosyltransferase</keyword>
<comment type="caution">
    <text evidence="9">The sequence shown here is derived from an EMBL/GenBank/DDBJ whole genome shotgun (WGS) entry which is preliminary data.</text>
</comment>
<dbReference type="Proteomes" id="UP000483379">
    <property type="component" value="Unassembled WGS sequence"/>
</dbReference>
<dbReference type="EMBL" id="JAAIJQ010000072">
    <property type="protein sequence ID" value="NEV64047.1"/>
    <property type="molecule type" value="Genomic_DNA"/>
</dbReference>
<accession>A0A6M0K643</accession>
<dbReference type="NCBIfam" id="TIGR02471">
    <property type="entry name" value="sucr_syn_bact_C"/>
    <property type="match status" value="1"/>
</dbReference>
<keyword evidence="4" id="KW-0808">Transferase</keyword>
<dbReference type="AlphaFoldDB" id="A0A6M0K643"/>
<comment type="catalytic activity">
    <reaction evidence="5">
        <text>beta-D-fructose 6-phosphate + UDP-alpha-D-glucose = sucrose 6(F)-phosphate + UDP + H(+)</text>
        <dbReference type="Rhea" id="RHEA:22172"/>
        <dbReference type="ChEBI" id="CHEBI:15378"/>
        <dbReference type="ChEBI" id="CHEBI:57634"/>
        <dbReference type="ChEBI" id="CHEBI:57723"/>
        <dbReference type="ChEBI" id="CHEBI:58223"/>
        <dbReference type="ChEBI" id="CHEBI:58885"/>
        <dbReference type="EC" id="2.4.1.14"/>
    </reaction>
</comment>
<keyword evidence="10" id="KW-1185">Reference proteome</keyword>
<dbReference type="Gene3D" id="3.90.1070.10">
    <property type="match status" value="1"/>
</dbReference>
<dbReference type="Pfam" id="PF13439">
    <property type="entry name" value="Glyco_transf_4"/>
    <property type="match status" value="1"/>
</dbReference>
<evidence type="ECO:0000313" key="9">
    <source>
        <dbReference type="EMBL" id="NEV64047.1"/>
    </source>
</evidence>
<dbReference type="GO" id="GO:0000287">
    <property type="term" value="F:magnesium ion binding"/>
    <property type="evidence" value="ECO:0007669"/>
    <property type="project" value="UniProtKB-ARBA"/>
</dbReference>
<evidence type="ECO:0000313" key="10">
    <source>
        <dbReference type="Proteomes" id="UP000483379"/>
    </source>
</evidence>
<dbReference type="InterPro" id="IPR023214">
    <property type="entry name" value="HAD_sf"/>
</dbReference>
<dbReference type="InterPro" id="IPR012821">
    <property type="entry name" value="Sucrose_P_synth_Pase-like_dom"/>
</dbReference>
<protein>
    <recommendedName>
        <fullName evidence="2">sucrose-phosphate synthase</fullName>
        <ecNumber evidence="2">2.4.1.14</ecNumber>
    </recommendedName>
</protein>
<dbReference type="InterPro" id="IPR036412">
    <property type="entry name" value="HAD-like_sf"/>
</dbReference>
<gene>
    <name evidence="9" type="ORF">G3446_19525</name>
</gene>
<dbReference type="InterPro" id="IPR006380">
    <property type="entry name" value="SPP-like_dom"/>
</dbReference>